<evidence type="ECO:0000313" key="2">
    <source>
        <dbReference type="Proteomes" id="UP000076881"/>
    </source>
</evidence>
<dbReference type="EMBL" id="AZHF01000002">
    <property type="protein sequence ID" value="OAA79203.1"/>
    <property type="molecule type" value="Genomic_DNA"/>
</dbReference>
<organism evidence="1 2">
    <name type="scientific">Akanthomyces lecanii RCEF 1005</name>
    <dbReference type="NCBI Taxonomy" id="1081108"/>
    <lineage>
        <taxon>Eukaryota</taxon>
        <taxon>Fungi</taxon>
        <taxon>Dikarya</taxon>
        <taxon>Ascomycota</taxon>
        <taxon>Pezizomycotina</taxon>
        <taxon>Sordariomycetes</taxon>
        <taxon>Hypocreomycetidae</taxon>
        <taxon>Hypocreales</taxon>
        <taxon>Cordycipitaceae</taxon>
        <taxon>Akanthomyces</taxon>
        <taxon>Cordyceps confragosa</taxon>
    </lineage>
</organism>
<dbReference type="OrthoDB" id="5271370at2759"/>
<accession>A0A168IFF3</accession>
<comment type="caution">
    <text evidence="1">The sequence shown here is derived from an EMBL/GenBank/DDBJ whole genome shotgun (WGS) entry which is preliminary data.</text>
</comment>
<sequence length="137" mass="15561">MALRELPVHDLEMSEPAPSEVHQFKGKTFYCWLLSDTERSHIADMLQMDVADLNIKGANFTEDRAKCRGCGKQSGFDDFVHNALYAGVHSVDFMKDYIFGNINPGAGLVGHELTCSRCATKHENMSYWDHEFSWRSV</sequence>
<name>A0A168IFF3_CORDF</name>
<gene>
    <name evidence="1" type="ORF">LEL_02689</name>
</gene>
<reference evidence="1 2" key="1">
    <citation type="journal article" date="2016" name="Genome Biol. Evol.">
        <title>Divergent and convergent evolution of fungal pathogenicity.</title>
        <authorList>
            <person name="Shang Y."/>
            <person name="Xiao G."/>
            <person name="Zheng P."/>
            <person name="Cen K."/>
            <person name="Zhan S."/>
            <person name="Wang C."/>
        </authorList>
    </citation>
    <scope>NUCLEOTIDE SEQUENCE [LARGE SCALE GENOMIC DNA]</scope>
    <source>
        <strain evidence="1 2">RCEF 1005</strain>
    </source>
</reference>
<evidence type="ECO:0000313" key="1">
    <source>
        <dbReference type="EMBL" id="OAA79203.1"/>
    </source>
</evidence>
<keyword evidence="2" id="KW-1185">Reference proteome</keyword>
<dbReference type="AlphaFoldDB" id="A0A168IFF3"/>
<dbReference type="Proteomes" id="UP000076881">
    <property type="component" value="Unassembled WGS sequence"/>
</dbReference>
<proteinExistence type="predicted"/>
<protein>
    <submittedName>
        <fullName evidence="1">RNA binding protein</fullName>
    </submittedName>
</protein>